<dbReference type="Pfam" id="PF01263">
    <property type="entry name" value="Aldose_epim"/>
    <property type="match status" value="1"/>
</dbReference>
<dbReference type="CDD" id="cd09024">
    <property type="entry name" value="Aldose_epim_lacX"/>
    <property type="match status" value="1"/>
</dbReference>
<accession>A0A6G7B8P9</accession>
<dbReference type="GO" id="GO:0030246">
    <property type="term" value="F:carbohydrate binding"/>
    <property type="evidence" value="ECO:0007669"/>
    <property type="project" value="InterPro"/>
</dbReference>
<dbReference type="GO" id="GO:0016853">
    <property type="term" value="F:isomerase activity"/>
    <property type="evidence" value="ECO:0007669"/>
    <property type="project" value="InterPro"/>
</dbReference>
<dbReference type="EMBL" id="CP049228">
    <property type="protein sequence ID" value="QIH23788.1"/>
    <property type="molecule type" value="Genomic_DNA"/>
</dbReference>
<organism evidence="1 2">
    <name type="scientific">Lactobacillus iners</name>
    <dbReference type="NCBI Taxonomy" id="147802"/>
    <lineage>
        <taxon>Bacteria</taxon>
        <taxon>Bacillati</taxon>
        <taxon>Bacillota</taxon>
        <taxon>Bacilli</taxon>
        <taxon>Lactobacillales</taxon>
        <taxon>Lactobacillaceae</taxon>
        <taxon>Lactobacillus</taxon>
    </lineage>
</organism>
<dbReference type="InterPro" id="IPR008183">
    <property type="entry name" value="Aldose_1/G6P_1-epimerase"/>
</dbReference>
<gene>
    <name evidence="1" type="ORF">G6Z83_03555</name>
</gene>
<dbReference type="PANTHER" id="PTHR11122">
    <property type="entry name" value="APOSPORY-ASSOCIATED PROTEIN C-RELATED"/>
    <property type="match status" value="1"/>
</dbReference>
<evidence type="ECO:0000313" key="2">
    <source>
        <dbReference type="Proteomes" id="UP000501676"/>
    </source>
</evidence>
<dbReference type="InterPro" id="IPR014718">
    <property type="entry name" value="GH-type_carb-bd"/>
</dbReference>
<dbReference type="InterPro" id="IPR011013">
    <property type="entry name" value="Gal_mutarotase_sf_dom"/>
</dbReference>
<dbReference type="Gene3D" id="2.70.98.10">
    <property type="match status" value="1"/>
</dbReference>
<dbReference type="Proteomes" id="UP000501676">
    <property type="component" value="Chromosome"/>
</dbReference>
<evidence type="ECO:0000313" key="1">
    <source>
        <dbReference type="EMBL" id="QIH23788.1"/>
    </source>
</evidence>
<dbReference type="InterPro" id="IPR037481">
    <property type="entry name" value="LacX"/>
</dbReference>
<dbReference type="SUPFAM" id="SSF74650">
    <property type="entry name" value="Galactose mutarotase-like"/>
    <property type="match status" value="1"/>
</dbReference>
<reference evidence="1 2" key="1">
    <citation type="submission" date="2020-02" db="EMBL/GenBank/DDBJ databases">
        <title>Complete genome sequences of six Lactobacillus iners strains isolated from the human vagina.</title>
        <authorList>
            <person name="France M.T."/>
            <person name="Rutt L."/>
            <person name="Narina S."/>
            <person name="Arbaugh S."/>
            <person name="Humphrys M.S."/>
            <person name="Ma B."/>
            <person name="Hayward M.R."/>
            <person name="Relman D."/>
            <person name="Kwon D.S."/>
            <person name="Ravel J."/>
        </authorList>
    </citation>
    <scope>NUCLEOTIDE SEQUENCE [LARGE SCALE GENOMIC DNA]</scope>
    <source>
        <strain evidence="1 2">C0210C1</strain>
    </source>
</reference>
<protein>
    <submittedName>
        <fullName evidence="1">Aldose 1-epimerase family protein</fullName>
    </submittedName>
</protein>
<dbReference type="PANTHER" id="PTHR11122:SF13">
    <property type="entry name" value="GLUCOSE-6-PHOSPHATE 1-EPIMERASE"/>
    <property type="match status" value="1"/>
</dbReference>
<dbReference type="RefSeq" id="WP_164823992.1">
    <property type="nucleotide sequence ID" value="NZ_CP049228.1"/>
</dbReference>
<name>A0A6G7B8P9_9LACO</name>
<dbReference type="GO" id="GO:0005975">
    <property type="term" value="P:carbohydrate metabolic process"/>
    <property type="evidence" value="ECO:0007669"/>
    <property type="project" value="InterPro"/>
</dbReference>
<sequence>MEYQLKNSFLTLTVSTLGAEIQSVVDNNSKCEYIWTAKKEVWPQHAPVLFPIVGRLKNDQYTYKNKTYHLGQHGFAHEKEFELDQQDDTSITLLLKSDEETKKQYPFDFEFRVKYSLVNNLIKEDFIVTNTGSEEMIFGVGGHPGFNLPTNQGLKKEDYYFKFDPSIDHVRIPLEAPLLDWENRSLVSTNSLFEINDQLFEKDAWIFQLDNHPTKVSIKTDKSNYHINVHIDNAPYVGLWSQYPVTADYICIEPWWGIADTKDTNGKLEDKIGVNRVAAGQTWSNGFSMAFHDETK</sequence>
<proteinExistence type="predicted"/>
<dbReference type="AlphaFoldDB" id="A0A6G7B8P9"/>